<evidence type="ECO:0000313" key="2">
    <source>
        <dbReference type="EMBL" id="MDJ1485349.1"/>
    </source>
</evidence>
<evidence type="ECO:0000313" key="3">
    <source>
        <dbReference type="Proteomes" id="UP001241110"/>
    </source>
</evidence>
<dbReference type="PROSITE" id="PS51257">
    <property type="entry name" value="PROKAR_LIPOPROTEIN"/>
    <property type="match status" value="1"/>
</dbReference>
<dbReference type="PANTHER" id="PTHR31460:SF3">
    <property type="entry name" value="MESOCENTIN"/>
    <property type="match status" value="1"/>
</dbReference>
<feature type="chain" id="PRO_5041987998" description="SMP-30/Gluconolactonase/LRE-like region domain-containing protein" evidence="1">
    <location>
        <begin position="23"/>
        <end position="326"/>
    </location>
</feature>
<dbReference type="EMBL" id="JASJOS010000019">
    <property type="protein sequence ID" value="MDJ1485349.1"/>
    <property type="molecule type" value="Genomic_DNA"/>
</dbReference>
<dbReference type="AlphaFoldDB" id="A0AAE3QZ06"/>
<evidence type="ECO:0008006" key="4">
    <source>
        <dbReference type="Google" id="ProtNLM"/>
    </source>
</evidence>
<organism evidence="2 3">
    <name type="scientific">Xanthocytophaga flava</name>
    <dbReference type="NCBI Taxonomy" id="3048013"/>
    <lineage>
        <taxon>Bacteria</taxon>
        <taxon>Pseudomonadati</taxon>
        <taxon>Bacteroidota</taxon>
        <taxon>Cytophagia</taxon>
        <taxon>Cytophagales</taxon>
        <taxon>Rhodocytophagaceae</taxon>
        <taxon>Xanthocytophaga</taxon>
    </lineage>
</organism>
<gene>
    <name evidence="2" type="ORF">QNI16_32960</name>
</gene>
<proteinExistence type="predicted"/>
<name>A0AAE3QZ06_9BACT</name>
<dbReference type="SUPFAM" id="SSF63829">
    <property type="entry name" value="Calcium-dependent phosphotriesterase"/>
    <property type="match status" value="1"/>
</dbReference>
<protein>
    <recommendedName>
        <fullName evidence="4">SMP-30/Gluconolactonase/LRE-like region domain-containing protein</fullName>
    </recommendedName>
</protein>
<sequence length="326" mass="34813">MKRVIKSVVLGVVMLTSSLFLLGSCKNDDEKPVKEVPSTLTFSSEALYPEGIAYHSQSQTFVVGSIKQGTIGTVDFTGKYTLLVNDPSLVSTYGIKVSGNFAYVCTGDIGNGAKSSSATTGKVAKVLKIDLSQKRLVQTYDLSSLVTGAVFPNDLAIDDAENIYVTESFQGFLYKIDKSGKASIFLENDLFKGEGFNLNGIVFHKGGYLLVDKTNTGKILKVNLSNKSVSEVNLPAPIEGADGLALNGESLYVVGYSSGVISELKSNDNWQTAIVVATDTIGYEGPTAATIAEGKTYVLNAKVLEMINNPATASSKTFTIKRYQAQ</sequence>
<reference evidence="2" key="1">
    <citation type="submission" date="2023-05" db="EMBL/GenBank/DDBJ databases">
        <authorList>
            <person name="Zhang X."/>
        </authorList>
    </citation>
    <scope>NUCLEOTIDE SEQUENCE</scope>
    <source>
        <strain evidence="2">YF14B1</strain>
    </source>
</reference>
<dbReference type="RefSeq" id="WP_313987785.1">
    <property type="nucleotide sequence ID" value="NZ_JASJOS010000019.1"/>
</dbReference>
<evidence type="ECO:0000256" key="1">
    <source>
        <dbReference type="SAM" id="SignalP"/>
    </source>
</evidence>
<dbReference type="Proteomes" id="UP001241110">
    <property type="component" value="Unassembled WGS sequence"/>
</dbReference>
<keyword evidence="1" id="KW-0732">Signal</keyword>
<dbReference type="InterPro" id="IPR053224">
    <property type="entry name" value="Sensory_adhesion_molecule"/>
</dbReference>
<accession>A0AAE3QZ06</accession>
<dbReference type="Gene3D" id="2.120.10.30">
    <property type="entry name" value="TolB, C-terminal domain"/>
    <property type="match status" value="1"/>
</dbReference>
<comment type="caution">
    <text evidence="2">The sequence shown here is derived from an EMBL/GenBank/DDBJ whole genome shotgun (WGS) entry which is preliminary data.</text>
</comment>
<feature type="signal peptide" evidence="1">
    <location>
        <begin position="1"/>
        <end position="22"/>
    </location>
</feature>
<dbReference type="InterPro" id="IPR011042">
    <property type="entry name" value="6-blade_b-propeller_TolB-like"/>
</dbReference>
<dbReference type="PANTHER" id="PTHR31460">
    <property type="match status" value="1"/>
</dbReference>